<evidence type="ECO:0000313" key="3">
    <source>
        <dbReference type="EMBL" id="CAY67902.1"/>
    </source>
</evidence>
<dbReference type="GO" id="GO:0080008">
    <property type="term" value="C:Cul4-RING E3 ubiquitin ligase complex"/>
    <property type="evidence" value="ECO:0007669"/>
    <property type="project" value="TreeGrafter"/>
</dbReference>
<dbReference type="SUPFAM" id="SSF50978">
    <property type="entry name" value="WD40 repeat-like"/>
    <property type="match status" value="1"/>
</dbReference>
<evidence type="ECO:0000256" key="2">
    <source>
        <dbReference type="ARBA" id="ARBA00022737"/>
    </source>
</evidence>
<dbReference type="AlphaFoldDB" id="C4QXC9"/>
<dbReference type="KEGG" id="ppa:PAS_chr1-4_0073"/>
<evidence type="ECO:0000313" key="4">
    <source>
        <dbReference type="Proteomes" id="UP000000314"/>
    </source>
</evidence>
<dbReference type="RefSeq" id="XP_002490183.1">
    <property type="nucleotide sequence ID" value="XM_002490138.1"/>
</dbReference>
<sequence>MSPPHIEGFYFDEHRKKYFKITKNTDGISDITPYSISSIRKNERLKRTLEIEVPIISKRKSDSKGSKKKEAEFSLATSFFCSKISQLSPWMNTSFSALYSKSCNTRTSFDNELGLQQVINLFGKHCYEFAGNNRIIGILPIPGNSKILVNIAPGRWGSLQFGSKPLPSYADYLLSQTVSTKLLWYRAFDLNIVFKLEIGNATKVVIIAEGKKVLESIEVHRDDKVTCDFDGSLAIGNGRTVRIQTLSPADALSNENPFSRIKTSSDVMALEMAVIGTSRLLIVGLRDGHIQFWVFKSGSWLSAGKTFFGSTVTQIASFTHTEKHGKDVYVLVSGLQGRLRLFKTCHTKKGTIHLKKVVEYLNYNNDFTLGDCFHLAPCSNLQYGFFAISDPIEECIKIYRFLDSLPIVTQQSSPHYLKIPFGSSSINDFSWISLREACSFSDNGLILNRTSTSNKISPCTINCDDFSLLESRRLLSEQEPKGYSFCGEPFVERFALFVNGSGDHLPYRVSVWF</sequence>
<dbReference type="HOGENOM" id="CLU_531106_0_0_1"/>
<dbReference type="EMBL" id="FN392319">
    <property type="protein sequence ID" value="CAY67902.1"/>
    <property type="molecule type" value="Genomic_DNA"/>
</dbReference>
<keyword evidence="4" id="KW-1185">Reference proteome</keyword>
<dbReference type="OrthoDB" id="4075801at2759"/>
<proteinExistence type="predicted"/>
<gene>
    <name evidence="3" type="ordered locus">PAS_chr1-4_0073</name>
</gene>
<accession>C4QXC9</accession>
<dbReference type="Proteomes" id="UP000000314">
    <property type="component" value="Chromosome 1"/>
</dbReference>
<dbReference type="InterPro" id="IPR036322">
    <property type="entry name" value="WD40_repeat_dom_sf"/>
</dbReference>
<evidence type="ECO:0000256" key="1">
    <source>
        <dbReference type="ARBA" id="ARBA00022574"/>
    </source>
</evidence>
<dbReference type="InterPro" id="IPR052254">
    <property type="entry name" value="CUL4-DDB1_E3_ligase_receptor"/>
</dbReference>
<dbReference type="PANTHER" id="PTHR44472">
    <property type="entry name" value="DDB1- AND CUL4-ASSOCIATED FACTOR 4-RELATED"/>
    <property type="match status" value="1"/>
</dbReference>
<keyword evidence="1" id="KW-0853">WD repeat</keyword>
<keyword evidence="2" id="KW-0677">Repeat</keyword>
<dbReference type="InParanoid" id="C4QXC9"/>
<reference evidence="3 4" key="1">
    <citation type="journal article" date="2009" name="Nat. Biotechnol.">
        <title>Genome sequence of the recombinant protein production host Pichia pastoris.</title>
        <authorList>
            <person name="De Schutter K."/>
            <person name="Lin Y.C."/>
            <person name="Tiels P."/>
            <person name="Van Hecke A."/>
            <person name="Glinka S."/>
            <person name="Weber-Lehmann J."/>
            <person name="Rouze P."/>
            <person name="Van de Peer Y."/>
            <person name="Callewaert N."/>
        </authorList>
    </citation>
    <scope>NUCLEOTIDE SEQUENCE [LARGE SCALE GENOMIC DNA]</scope>
    <source>
        <strain evidence="4">GS115 / ATCC 20864</strain>
    </source>
</reference>
<name>C4QXC9_KOMPG</name>
<dbReference type="PANTHER" id="PTHR44472:SF1">
    <property type="entry name" value="DDB1 AND CUL4 ASSOCIATED FACTOR 4"/>
    <property type="match status" value="1"/>
</dbReference>
<dbReference type="GeneID" id="8197290"/>
<organism evidence="3 4">
    <name type="scientific">Komagataella phaffii (strain GS115 / ATCC 20864)</name>
    <name type="common">Yeast</name>
    <name type="synonym">Pichia pastoris</name>
    <dbReference type="NCBI Taxonomy" id="644223"/>
    <lineage>
        <taxon>Eukaryota</taxon>
        <taxon>Fungi</taxon>
        <taxon>Dikarya</taxon>
        <taxon>Ascomycota</taxon>
        <taxon>Saccharomycotina</taxon>
        <taxon>Pichiomycetes</taxon>
        <taxon>Pichiales</taxon>
        <taxon>Pichiaceae</taxon>
        <taxon>Komagataella</taxon>
    </lineage>
</organism>
<protein>
    <submittedName>
        <fullName evidence="3">Uncharacterized protein</fullName>
    </submittedName>
</protein>
<dbReference type="SMR" id="C4QXC9"/>